<dbReference type="PANTHER" id="PTHR46383">
    <property type="entry name" value="ASPARTATE AMINOTRANSFERASE"/>
    <property type="match status" value="1"/>
</dbReference>
<dbReference type="FunFam" id="3.40.640.10:FF:000033">
    <property type="entry name" value="Aspartate aminotransferase"/>
    <property type="match status" value="1"/>
</dbReference>
<dbReference type="GO" id="GO:0030170">
    <property type="term" value="F:pyridoxal phosphate binding"/>
    <property type="evidence" value="ECO:0007669"/>
    <property type="project" value="InterPro"/>
</dbReference>
<evidence type="ECO:0000256" key="2">
    <source>
        <dbReference type="ARBA" id="ARBA00007441"/>
    </source>
</evidence>
<evidence type="ECO:0000256" key="4">
    <source>
        <dbReference type="ARBA" id="ARBA00022679"/>
    </source>
</evidence>
<evidence type="ECO:0000256" key="1">
    <source>
        <dbReference type="ARBA" id="ARBA00001933"/>
    </source>
</evidence>
<dbReference type="GO" id="GO:0006520">
    <property type="term" value="P:amino acid metabolic process"/>
    <property type="evidence" value="ECO:0007669"/>
    <property type="project" value="InterPro"/>
</dbReference>
<comment type="cofactor">
    <cofactor evidence="1">
        <name>pyridoxal 5'-phosphate</name>
        <dbReference type="ChEBI" id="CHEBI:597326"/>
    </cofactor>
</comment>
<dbReference type="InterPro" id="IPR015424">
    <property type="entry name" value="PyrdxlP-dep_Trfase"/>
</dbReference>
<feature type="domain" description="Aminotransferase class I/classII large" evidence="6">
    <location>
        <begin position="30"/>
        <end position="381"/>
    </location>
</feature>
<protein>
    <recommendedName>
        <fullName evidence="6">Aminotransferase class I/classII large domain-containing protein</fullName>
    </recommendedName>
</protein>
<organism evidence="7">
    <name type="scientific">marine metagenome</name>
    <dbReference type="NCBI Taxonomy" id="408172"/>
    <lineage>
        <taxon>unclassified sequences</taxon>
        <taxon>metagenomes</taxon>
        <taxon>ecological metagenomes</taxon>
    </lineage>
</organism>
<reference evidence="7" key="1">
    <citation type="submission" date="2018-05" db="EMBL/GenBank/DDBJ databases">
        <authorList>
            <person name="Lanie J.A."/>
            <person name="Ng W.-L."/>
            <person name="Kazmierczak K.M."/>
            <person name="Andrzejewski T.M."/>
            <person name="Davidsen T.M."/>
            <person name="Wayne K.J."/>
            <person name="Tettelin H."/>
            <person name="Glass J.I."/>
            <person name="Rusch D."/>
            <person name="Podicherti R."/>
            <person name="Tsui H.-C.T."/>
            <person name="Winkler M.E."/>
        </authorList>
    </citation>
    <scope>NUCLEOTIDE SEQUENCE</scope>
</reference>
<gene>
    <name evidence="7" type="ORF">METZ01_LOCUS9214</name>
</gene>
<dbReference type="InterPro" id="IPR015422">
    <property type="entry name" value="PyrdxlP-dep_Trfase_small"/>
</dbReference>
<sequence>MLTERIGRITPSATLAMTAKAAELRAAGKPVINLSVGEPDFPTPKNIRLAGQRAIEEGHTRYTPGGGTMELKKAVVEKLSRDNNLHYDTSQILISCGGKHSLYNACQALFQTGDEVIIFSPYWVSFPDFVSVTGAKPVFVNTDPLHQFEPVLDDLKAKITPRTKGIIINSPSNPTGGVWSDEAVLKVLEIAQDANAWIFSDECYEQLTYDRPYISTAMLGENTEKVLTFQSCSKTYAMTGWRIGYTAGDEKVIQAMGKLQGQSTSCPCSIAQVAATEALIGDQSEVAIMRNVFKKRRDYIVNRLNKMNGVHCDNPGGAFYVFPDFSTLMGSNKKIQSSNDLSMYLLEQKAVVTVAGKAFGSDGNVRFSYAASDEDLSRAMDLLEETLTELE</sequence>
<accession>A0A381NPB2</accession>
<dbReference type="GO" id="GO:0008483">
    <property type="term" value="F:transaminase activity"/>
    <property type="evidence" value="ECO:0007669"/>
    <property type="project" value="UniProtKB-KW"/>
</dbReference>
<dbReference type="SUPFAM" id="SSF53383">
    <property type="entry name" value="PLP-dependent transferases"/>
    <property type="match status" value="1"/>
</dbReference>
<dbReference type="InterPro" id="IPR050596">
    <property type="entry name" value="AspAT/PAT-like"/>
</dbReference>
<keyword evidence="3" id="KW-0032">Aminotransferase</keyword>
<dbReference type="Gene3D" id="3.40.640.10">
    <property type="entry name" value="Type I PLP-dependent aspartate aminotransferase-like (Major domain)"/>
    <property type="match status" value="1"/>
</dbReference>
<evidence type="ECO:0000256" key="5">
    <source>
        <dbReference type="ARBA" id="ARBA00022898"/>
    </source>
</evidence>
<dbReference type="InterPro" id="IPR004839">
    <property type="entry name" value="Aminotransferase_I/II_large"/>
</dbReference>
<dbReference type="AlphaFoldDB" id="A0A381NPB2"/>
<dbReference type="InterPro" id="IPR004838">
    <property type="entry name" value="NHTrfase_class1_PyrdxlP-BS"/>
</dbReference>
<dbReference type="PROSITE" id="PS00105">
    <property type="entry name" value="AA_TRANSFER_CLASS_1"/>
    <property type="match status" value="1"/>
</dbReference>
<dbReference type="InterPro" id="IPR015421">
    <property type="entry name" value="PyrdxlP-dep_Trfase_major"/>
</dbReference>
<evidence type="ECO:0000259" key="6">
    <source>
        <dbReference type="Pfam" id="PF00155"/>
    </source>
</evidence>
<name>A0A381NPB2_9ZZZZ</name>
<proteinExistence type="inferred from homology"/>
<keyword evidence="5" id="KW-0663">Pyridoxal phosphate</keyword>
<comment type="similarity">
    <text evidence="2">Belongs to the class-I pyridoxal-phosphate-dependent aminotransferase family.</text>
</comment>
<dbReference type="Pfam" id="PF00155">
    <property type="entry name" value="Aminotran_1_2"/>
    <property type="match status" value="1"/>
</dbReference>
<keyword evidence="4" id="KW-0808">Transferase</keyword>
<evidence type="ECO:0000313" key="7">
    <source>
        <dbReference type="EMBL" id="SUZ56360.1"/>
    </source>
</evidence>
<dbReference type="PANTHER" id="PTHR46383:SF1">
    <property type="entry name" value="ASPARTATE AMINOTRANSFERASE"/>
    <property type="match status" value="1"/>
</dbReference>
<dbReference type="EMBL" id="UINC01000497">
    <property type="protein sequence ID" value="SUZ56360.1"/>
    <property type="molecule type" value="Genomic_DNA"/>
</dbReference>
<dbReference type="Gene3D" id="3.90.1150.10">
    <property type="entry name" value="Aspartate Aminotransferase, domain 1"/>
    <property type="match status" value="1"/>
</dbReference>
<evidence type="ECO:0000256" key="3">
    <source>
        <dbReference type="ARBA" id="ARBA00022576"/>
    </source>
</evidence>
<dbReference type="CDD" id="cd00609">
    <property type="entry name" value="AAT_like"/>
    <property type="match status" value="1"/>
</dbReference>